<comment type="caution">
    <text evidence="1">The sequence shown here is derived from an EMBL/GenBank/DDBJ whole genome shotgun (WGS) entry which is preliminary data.</text>
</comment>
<protein>
    <submittedName>
        <fullName evidence="1">Uncharacterized protein</fullName>
    </submittedName>
</protein>
<proteinExistence type="predicted"/>
<dbReference type="EMBL" id="CM042010">
    <property type="protein sequence ID" value="KAI3780153.1"/>
    <property type="molecule type" value="Genomic_DNA"/>
</dbReference>
<accession>A0ACB9GAQ4</accession>
<keyword evidence="2" id="KW-1185">Reference proteome</keyword>
<name>A0ACB9GAQ4_CICIN</name>
<dbReference type="Proteomes" id="UP001055811">
    <property type="component" value="Linkage Group LG02"/>
</dbReference>
<evidence type="ECO:0000313" key="1">
    <source>
        <dbReference type="EMBL" id="KAI3780153.1"/>
    </source>
</evidence>
<gene>
    <name evidence="1" type="ORF">L2E82_10101</name>
</gene>
<evidence type="ECO:0000313" key="2">
    <source>
        <dbReference type="Proteomes" id="UP001055811"/>
    </source>
</evidence>
<organism evidence="1 2">
    <name type="scientific">Cichorium intybus</name>
    <name type="common">Chicory</name>
    <dbReference type="NCBI Taxonomy" id="13427"/>
    <lineage>
        <taxon>Eukaryota</taxon>
        <taxon>Viridiplantae</taxon>
        <taxon>Streptophyta</taxon>
        <taxon>Embryophyta</taxon>
        <taxon>Tracheophyta</taxon>
        <taxon>Spermatophyta</taxon>
        <taxon>Magnoliopsida</taxon>
        <taxon>eudicotyledons</taxon>
        <taxon>Gunneridae</taxon>
        <taxon>Pentapetalae</taxon>
        <taxon>asterids</taxon>
        <taxon>campanulids</taxon>
        <taxon>Asterales</taxon>
        <taxon>Asteraceae</taxon>
        <taxon>Cichorioideae</taxon>
        <taxon>Cichorieae</taxon>
        <taxon>Cichoriinae</taxon>
        <taxon>Cichorium</taxon>
    </lineage>
</organism>
<sequence>MGSRRNHRHRASATIGSPWRKDRLCSRFRVRCKDQAVGVKMVVERDDTGRSCGRWRLCRRNHRHRNRLKTKWKQQSSENEMDTAKIIEKNRKLKEWEVAETIDTELQLQSDLHGVKIDCVPVFA</sequence>
<reference evidence="2" key="1">
    <citation type="journal article" date="2022" name="Mol. Ecol. Resour.">
        <title>The genomes of chicory, endive, great burdock and yacon provide insights into Asteraceae palaeo-polyploidization history and plant inulin production.</title>
        <authorList>
            <person name="Fan W."/>
            <person name="Wang S."/>
            <person name="Wang H."/>
            <person name="Wang A."/>
            <person name="Jiang F."/>
            <person name="Liu H."/>
            <person name="Zhao H."/>
            <person name="Xu D."/>
            <person name="Zhang Y."/>
        </authorList>
    </citation>
    <scope>NUCLEOTIDE SEQUENCE [LARGE SCALE GENOMIC DNA]</scope>
    <source>
        <strain evidence="2">cv. Punajuju</strain>
    </source>
</reference>
<reference evidence="1 2" key="2">
    <citation type="journal article" date="2022" name="Mol. Ecol. Resour.">
        <title>The genomes of chicory, endive, great burdock and yacon provide insights into Asteraceae paleo-polyploidization history and plant inulin production.</title>
        <authorList>
            <person name="Fan W."/>
            <person name="Wang S."/>
            <person name="Wang H."/>
            <person name="Wang A."/>
            <person name="Jiang F."/>
            <person name="Liu H."/>
            <person name="Zhao H."/>
            <person name="Xu D."/>
            <person name="Zhang Y."/>
        </authorList>
    </citation>
    <scope>NUCLEOTIDE SEQUENCE [LARGE SCALE GENOMIC DNA]</scope>
    <source>
        <strain evidence="2">cv. Punajuju</strain>
        <tissue evidence="1">Leaves</tissue>
    </source>
</reference>